<protein>
    <recommendedName>
        <fullName evidence="4">PASTA domain-containing protein</fullName>
    </recommendedName>
</protein>
<evidence type="ECO:0008006" key="4">
    <source>
        <dbReference type="Google" id="ProtNLM"/>
    </source>
</evidence>
<evidence type="ECO:0000256" key="1">
    <source>
        <dbReference type="SAM" id="SignalP"/>
    </source>
</evidence>
<comment type="caution">
    <text evidence="2">The sequence shown here is derived from an EMBL/GenBank/DDBJ whole genome shotgun (WGS) entry which is preliminary data.</text>
</comment>
<dbReference type="AlphaFoldDB" id="A0A9X2YIJ4"/>
<dbReference type="EMBL" id="JACKVK010000003">
    <property type="protein sequence ID" value="MCV7419907.1"/>
    <property type="molecule type" value="Genomic_DNA"/>
</dbReference>
<organism evidence="2 3">
    <name type="scientific">Mycobacterium yunnanensis</name>
    <dbReference type="NCBI Taxonomy" id="368477"/>
    <lineage>
        <taxon>Bacteria</taxon>
        <taxon>Bacillati</taxon>
        <taxon>Actinomycetota</taxon>
        <taxon>Actinomycetes</taxon>
        <taxon>Mycobacteriales</taxon>
        <taxon>Mycobacteriaceae</taxon>
        <taxon>Mycobacterium</taxon>
    </lineage>
</organism>
<feature type="chain" id="PRO_5040940100" description="PASTA domain-containing protein" evidence="1">
    <location>
        <begin position="25"/>
        <end position="96"/>
    </location>
</feature>
<evidence type="ECO:0000313" key="3">
    <source>
        <dbReference type="Proteomes" id="UP001141629"/>
    </source>
</evidence>
<gene>
    <name evidence="2" type="ORF">H7K45_05080</name>
</gene>
<accession>A0A9X2YIJ4</accession>
<keyword evidence="3" id="KW-1185">Reference proteome</keyword>
<reference evidence="2" key="2">
    <citation type="journal article" date="2022" name="BMC Genomics">
        <title>Comparative genome analysis of mycobacteria focusing on tRNA and non-coding RNA.</title>
        <authorList>
            <person name="Behra P.R.K."/>
            <person name="Pettersson B.M.F."/>
            <person name="Ramesh M."/>
            <person name="Das S."/>
            <person name="Dasgupta S."/>
            <person name="Kirsebom L.A."/>
        </authorList>
    </citation>
    <scope>NUCLEOTIDE SEQUENCE</scope>
    <source>
        <strain evidence="2">DSM 44838</strain>
    </source>
</reference>
<feature type="signal peptide" evidence="1">
    <location>
        <begin position="1"/>
        <end position="24"/>
    </location>
</feature>
<evidence type="ECO:0000313" key="2">
    <source>
        <dbReference type="EMBL" id="MCV7419907.1"/>
    </source>
</evidence>
<sequence length="96" mass="9643">MHRTTLFAATLIASALASAGVAGAAPGGPSRAEQVVRALEADGYHVIVNRVGTAQLSSCAVRSVQPGQTYSTTDSRGGSSPAVTVLAKTMLVDLAC</sequence>
<name>A0A9X2YIJ4_9MYCO</name>
<keyword evidence="1" id="KW-0732">Signal</keyword>
<proteinExistence type="predicted"/>
<reference evidence="2" key="1">
    <citation type="submission" date="2020-07" db="EMBL/GenBank/DDBJ databases">
        <authorList>
            <person name="Pettersson B.M.F."/>
            <person name="Behra P.R.K."/>
            <person name="Ramesh M."/>
            <person name="Das S."/>
            <person name="Dasgupta S."/>
            <person name="Kirsebom L.A."/>
        </authorList>
    </citation>
    <scope>NUCLEOTIDE SEQUENCE</scope>
    <source>
        <strain evidence="2">DSM 44838</strain>
    </source>
</reference>
<dbReference type="Proteomes" id="UP001141629">
    <property type="component" value="Unassembled WGS sequence"/>
</dbReference>